<comment type="cofactor">
    <cofactor evidence="1">
        <name>Mg(2+)</name>
        <dbReference type="ChEBI" id="CHEBI:18420"/>
    </cofactor>
</comment>
<dbReference type="GO" id="GO:0016787">
    <property type="term" value="F:hydrolase activity"/>
    <property type="evidence" value="ECO:0007669"/>
    <property type="project" value="UniProtKB-KW"/>
</dbReference>
<keyword evidence="2" id="KW-0378">Hydrolase</keyword>
<dbReference type="PROSITE" id="PS51462">
    <property type="entry name" value="NUDIX"/>
    <property type="match status" value="1"/>
</dbReference>
<sequence length="129" mass="15289">MDNKLFQVSIKGLIIKENKILLLHEKKDTWDLPGGRLQHGESFEQTLERECEEEMGVKCEVLDKQPTFSWIAEDSIGNWRVMLCFRIKLEHFNFRYSDECIGYDFFNKSTINTINVVPQIKRLKEFLQS</sequence>
<comment type="caution">
    <text evidence="4">The sequence shown here is derived from an EMBL/GenBank/DDBJ whole genome shotgun (WGS) entry which is preliminary data.</text>
</comment>
<dbReference type="PANTHER" id="PTHR43046">
    <property type="entry name" value="GDP-MANNOSE MANNOSYL HYDROLASE"/>
    <property type="match status" value="1"/>
</dbReference>
<dbReference type="PANTHER" id="PTHR43046:SF14">
    <property type="entry name" value="MUTT_NUDIX FAMILY PROTEIN"/>
    <property type="match status" value="1"/>
</dbReference>
<dbReference type="PRINTS" id="PR00502">
    <property type="entry name" value="NUDIXFAMILY"/>
</dbReference>
<gene>
    <name evidence="4" type="ORF">A2650_01000</name>
</gene>
<dbReference type="InterPro" id="IPR000086">
    <property type="entry name" value="NUDIX_hydrolase_dom"/>
</dbReference>
<dbReference type="InterPro" id="IPR015797">
    <property type="entry name" value="NUDIX_hydrolase-like_dom_sf"/>
</dbReference>
<dbReference type="Proteomes" id="UP000177117">
    <property type="component" value="Unassembled WGS sequence"/>
</dbReference>
<dbReference type="Gene3D" id="3.90.79.10">
    <property type="entry name" value="Nucleoside Triphosphate Pyrophosphohydrolase"/>
    <property type="match status" value="1"/>
</dbReference>
<evidence type="ECO:0000313" key="5">
    <source>
        <dbReference type="Proteomes" id="UP000177117"/>
    </source>
</evidence>
<evidence type="ECO:0000313" key="4">
    <source>
        <dbReference type="EMBL" id="OGM99709.1"/>
    </source>
</evidence>
<protein>
    <recommendedName>
        <fullName evidence="3">Nudix hydrolase domain-containing protein</fullName>
    </recommendedName>
</protein>
<evidence type="ECO:0000259" key="3">
    <source>
        <dbReference type="PROSITE" id="PS51462"/>
    </source>
</evidence>
<dbReference type="InterPro" id="IPR020476">
    <property type="entry name" value="Nudix_hydrolase"/>
</dbReference>
<name>A0A1F8EH63_9BACT</name>
<dbReference type="EMBL" id="MGJD01000037">
    <property type="protein sequence ID" value="OGM99709.1"/>
    <property type="molecule type" value="Genomic_DNA"/>
</dbReference>
<accession>A0A1F8EH63</accession>
<evidence type="ECO:0000256" key="2">
    <source>
        <dbReference type="ARBA" id="ARBA00022801"/>
    </source>
</evidence>
<dbReference type="Pfam" id="PF00293">
    <property type="entry name" value="NUDIX"/>
    <property type="match status" value="1"/>
</dbReference>
<proteinExistence type="predicted"/>
<feature type="domain" description="Nudix hydrolase" evidence="3">
    <location>
        <begin position="5"/>
        <end position="128"/>
    </location>
</feature>
<reference evidence="4 5" key="1">
    <citation type="journal article" date="2016" name="Nat. Commun.">
        <title>Thousands of microbial genomes shed light on interconnected biogeochemical processes in an aquifer system.</title>
        <authorList>
            <person name="Anantharaman K."/>
            <person name="Brown C.T."/>
            <person name="Hug L.A."/>
            <person name="Sharon I."/>
            <person name="Castelle C.J."/>
            <person name="Probst A.J."/>
            <person name="Thomas B.C."/>
            <person name="Singh A."/>
            <person name="Wilkins M.J."/>
            <person name="Karaoz U."/>
            <person name="Brodie E.L."/>
            <person name="Williams K.H."/>
            <person name="Hubbard S.S."/>
            <person name="Banfield J.F."/>
        </authorList>
    </citation>
    <scope>NUCLEOTIDE SEQUENCE [LARGE SCALE GENOMIC DNA]</scope>
</reference>
<dbReference type="AlphaFoldDB" id="A0A1F8EH63"/>
<organism evidence="4 5">
    <name type="scientific">Candidatus Yanofskybacteria bacterium RIFCSPHIGHO2_01_FULL_41_53</name>
    <dbReference type="NCBI Taxonomy" id="1802663"/>
    <lineage>
        <taxon>Bacteria</taxon>
        <taxon>Candidatus Yanofskyibacteriota</taxon>
    </lineage>
</organism>
<evidence type="ECO:0000256" key="1">
    <source>
        <dbReference type="ARBA" id="ARBA00001946"/>
    </source>
</evidence>
<dbReference type="SUPFAM" id="SSF55811">
    <property type="entry name" value="Nudix"/>
    <property type="match status" value="1"/>
</dbReference>